<dbReference type="InterPro" id="IPR036024">
    <property type="entry name" value="Somatomedin_B-like_dom_sf"/>
</dbReference>
<dbReference type="PANTHER" id="PTHR45902">
    <property type="entry name" value="LATROPHILIN RECEPTOR-LIKE PROTEIN A"/>
    <property type="match status" value="1"/>
</dbReference>
<dbReference type="OrthoDB" id="6155123at2759"/>
<dbReference type="Pfam" id="PF01033">
    <property type="entry name" value="Somatomedin_B"/>
    <property type="match status" value="1"/>
</dbReference>
<dbReference type="AlphaFoldDB" id="A0A8J1XXC0"/>
<dbReference type="Proteomes" id="UP000749559">
    <property type="component" value="Unassembled WGS sequence"/>
</dbReference>
<organism evidence="1 2">
    <name type="scientific">Owenia fusiformis</name>
    <name type="common">Polychaete worm</name>
    <dbReference type="NCBI Taxonomy" id="6347"/>
    <lineage>
        <taxon>Eukaryota</taxon>
        <taxon>Metazoa</taxon>
        <taxon>Spiralia</taxon>
        <taxon>Lophotrochozoa</taxon>
        <taxon>Annelida</taxon>
        <taxon>Polychaeta</taxon>
        <taxon>Sedentaria</taxon>
        <taxon>Canalipalpata</taxon>
        <taxon>Sabellida</taxon>
        <taxon>Oweniida</taxon>
        <taxon>Oweniidae</taxon>
        <taxon>Owenia</taxon>
    </lineage>
</organism>
<dbReference type="InterPro" id="IPR053231">
    <property type="entry name" value="GPCR_LN-TM7"/>
</dbReference>
<protein>
    <submittedName>
        <fullName evidence="1">Uncharacterized protein</fullName>
    </submittedName>
</protein>
<name>A0A8J1XXC0_OWEFU</name>
<evidence type="ECO:0000313" key="2">
    <source>
        <dbReference type="Proteomes" id="UP000749559"/>
    </source>
</evidence>
<dbReference type="SUPFAM" id="SSF90188">
    <property type="entry name" value="Somatomedin B domain"/>
    <property type="match status" value="1"/>
</dbReference>
<dbReference type="InterPro" id="IPR001212">
    <property type="entry name" value="Somatomedin_B_dom"/>
</dbReference>
<sequence>MKSKYLPYLMISQIAILFIGLQFSNCDVELHKCNGVKIKLKHWASATVSCEGRCGSHINDTIMSLSCSCDRDCNMYDDCCEDFRDMCPNLARGLEGLGPRFHCGMSLGGGKHVYVIATCPNDGTLDKSLLDKCLSTESKIGLLTTPVVDRQTGYHYRNIFCGICNRINSEQMVAWTINMGTPGPLDIKDMMSILDVEQTGQTIQITYDPYVVPDFPPRICALKYDYCTGECLNATIVEKCTESGGMVVHNIWGTTFKNIYCALCSSDGVLAAGARIFSGYPPSNGYPSVRQPFYSFKLQIDIREDPGFYLSTVTPGVGYLNSEPIRSICKVIDNHCCLIDCGASAIVSTNGARCKQRKDKWMANVNLTIAMYSFTIGITGSLQEYLNYNGLQGSGYIQITHRESYNLGFLYKLSLVLMFDQDYTKVKMNNIINETFSNLDKFYMNNTKIGIYVSDVTSVEFEYIIGEDVMTTQNKTQENCDIMTTQKITHENIDIMTTHKTEEENGVNVTQEDAKGSTVKTSGAITNKSGLFVCLMYASLIQYR</sequence>
<dbReference type="PROSITE" id="PS00524">
    <property type="entry name" value="SMB_1"/>
    <property type="match status" value="1"/>
</dbReference>
<dbReference type="Gene3D" id="4.10.410.20">
    <property type="match status" value="1"/>
</dbReference>
<keyword evidence="2" id="KW-1185">Reference proteome</keyword>
<proteinExistence type="predicted"/>
<evidence type="ECO:0000313" key="1">
    <source>
        <dbReference type="EMBL" id="CAH1802979.1"/>
    </source>
</evidence>
<reference evidence="1" key="1">
    <citation type="submission" date="2022-03" db="EMBL/GenBank/DDBJ databases">
        <authorList>
            <person name="Martin C."/>
        </authorList>
    </citation>
    <scope>NUCLEOTIDE SEQUENCE</scope>
</reference>
<accession>A0A8J1XXC0</accession>
<comment type="caution">
    <text evidence="1">The sequence shown here is derived from an EMBL/GenBank/DDBJ whole genome shotgun (WGS) entry which is preliminary data.</text>
</comment>
<dbReference type="PROSITE" id="PS50958">
    <property type="entry name" value="SMB_2"/>
    <property type="match status" value="1"/>
</dbReference>
<dbReference type="EMBL" id="CAIIXF020000204">
    <property type="protein sequence ID" value="CAH1802979.1"/>
    <property type="molecule type" value="Genomic_DNA"/>
</dbReference>
<gene>
    <name evidence="1" type="ORF">OFUS_LOCUS26613</name>
</gene>
<dbReference type="PANTHER" id="PTHR45902:SF1">
    <property type="entry name" value="LATROPHILIN RECEPTOR-LIKE PROTEIN A"/>
    <property type="match status" value="1"/>
</dbReference>